<name>A0ABV6YXW3_UNCC1</name>
<feature type="non-terminal residue" evidence="2">
    <location>
        <position position="153"/>
    </location>
</feature>
<keyword evidence="3" id="KW-1185">Reference proteome</keyword>
<accession>A0ABV6YXW3</accession>
<dbReference type="EMBL" id="JBHPBY010000145">
    <property type="protein sequence ID" value="MFC1851035.1"/>
    <property type="molecule type" value="Genomic_DNA"/>
</dbReference>
<organism evidence="2 3">
    <name type="scientific">candidate division CSSED10-310 bacterium</name>
    <dbReference type="NCBI Taxonomy" id="2855610"/>
    <lineage>
        <taxon>Bacteria</taxon>
        <taxon>Bacteria division CSSED10-310</taxon>
    </lineage>
</organism>
<evidence type="ECO:0000313" key="2">
    <source>
        <dbReference type="EMBL" id="MFC1851035.1"/>
    </source>
</evidence>
<gene>
    <name evidence="2" type="ORF">ACFL27_12650</name>
</gene>
<dbReference type="InterPro" id="IPR007069">
    <property type="entry name" value="Transposase_32"/>
</dbReference>
<dbReference type="PANTHER" id="PTHR37023">
    <property type="entry name" value="TRANSPOSASE"/>
    <property type="match status" value="1"/>
</dbReference>
<sequence>MFQLLFSAVSWSLQSWTKKYGGYIPGIYIVLHTFGSDLKFNPHFHVLITAGGLSVNYKKWIDAPKDFLMPQKGLKKRWKHAVMKSIIAANENNLLQMPFLPKKGQYINLRGVISVIAKLRWYINIGARLLEVGMNIKYIGRYTKKPVIAEARI</sequence>
<comment type="caution">
    <text evidence="2">The sequence shown here is derived from an EMBL/GenBank/DDBJ whole genome shotgun (WGS) entry which is preliminary data.</text>
</comment>
<protein>
    <submittedName>
        <fullName evidence="2">Transposase</fullName>
    </submittedName>
</protein>
<proteinExistence type="predicted"/>
<dbReference type="Pfam" id="PF04986">
    <property type="entry name" value="Y2_Tnp"/>
    <property type="match status" value="1"/>
</dbReference>
<reference evidence="2 3" key="1">
    <citation type="submission" date="2024-09" db="EMBL/GenBank/DDBJ databases">
        <title>Laminarin stimulates single cell rates of sulfate reduction while oxygen inhibits transcriptomic activity in coastal marine sediment.</title>
        <authorList>
            <person name="Lindsay M."/>
            <person name="Orcutt B."/>
            <person name="Emerson D."/>
            <person name="Stepanauskas R."/>
            <person name="D'Angelo T."/>
        </authorList>
    </citation>
    <scope>NUCLEOTIDE SEQUENCE [LARGE SCALE GENOMIC DNA]</scope>
    <source>
        <strain evidence="2">SAG AM-311-K15</strain>
    </source>
</reference>
<feature type="domain" description="Transposase IS801/IS1294" evidence="1">
    <location>
        <begin position="26"/>
        <end position="153"/>
    </location>
</feature>
<evidence type="ECO:0000313" key="3">
    <source>
        <dbReference type="Proteomes" id="UP001594351"/>
    </source>
</evidence>
<dbReference type="Proteomes" id="UP001594351">
    <property type="component" value="Unassembled WGS sequence"/>
</dbReference>
<evidence type="ECO:0000259" key="1">
    <source>
        <dbReference type="Pfam" id="PF04986"/>
    </source>
</evidence>
<dbReference type="PANTHER" id="PTHR37023:SF1">
    <property type="entry name" value="ISSOD25 TRANSPOSASE TNPA_ISSOD25"/>
    <property type="match status" value="1"/>
</dbReference>